<dbReference type="InterPro" id="IPR024455">
    <property type="entry name" value="Phage_capsid"/>
</dbReference>
<feature type="domain" description="Phage capsid-like C-terminal" evidence="2">
    <location>
        <begin position="98"/>
        <end position="262"/>
    </location>
</feature>
<evidence type="ECO:0000259" key="3">
    <source>
        <dbReference type="Pfam" id="PF12733"/>
    </source>
</evidence>
<reference evidence="4 5" key="1">
    <citation type="submission" date="2024-04" db="EMBL/GenBank/DDBJ databases">
        <title>Defined microbial consortia suppress multidrug-resistant proinflammatory Enterobacteriaceae via ecological control.</title>
        <authorList>
            <person name="Furuichi M."/>
            <person name="Kawaguchi T."/>
            <person name="Pust M."/>
            <person name="Yasuma K."/>
            <person name="Plichta D."/>
            <person name="Hasegawa N."/>
            <person name="Ohya T."/>
            <person name="Bhattarai S."/>
            <person name="Sasajima S."/>
            <person name="Aoto Y."/>
            <person name="Tuganbaev T."/>
            <person name="Yaginuma M."/>
            <person name="Ueda M."/>
            <person name="Okahashi N."/>
            <person name="Amafuji K."/>
            <person name="Kiridooshi Y."/>
            <person name="Sugita K."/>
            <person name="Strazar M."/>
            <person name="Skelly A."/>
            <person name="Suda W."/>
            <person name="Hattori M."/>
            <person name="Nakamoto N."/>
            <person name="Caballero S."/>
            <person name="Norman J."/>
            <person name="Olle B."/>
            <person name="Tanoue T."/>
            <person name="Arita M."/>
            <person name="Bucci V."/>
            <person name="Atarashi K."/>
            <person name="Xavier R."/>
            <person name="Honda K."/>
        </authorList>
    </citation>
    <scope>NUCLEOTIDE SEQUENCE [LARGE SCALE GENOMIC DNA]</scope>
    <source>
        <strain evidence="5">k04-0078-D8-1</strain>
    </source>
</reference>
<dbReference type="NCBIfam" id="TIGR01554">
    <property type="entry name" value="major_cap_HK97"/>
    <property type="match status" value="1"/>
</dbReference>
<comment type="caution">
    <text evidence="4">The sequence shown here is derived from an EMBL/GenBank/DDBJ whole genome shotgun (WGS) entry which is preliminary data.</text>
</comment>
<dbReference type="SUPFAM" id="SSF56563">
    <property type="entry name" value="Major capsid protein gp5"/>
    <property type="match status" value="1"/>
</dbReference>
<dbReference type="Proteomes" id="UP001600943">
    <property type="component" value="Unassembled WGS sequence"/>
</dbReference>
<evidence type="ECO:0000313" key="4">
    <source>
        <dbReference type="EMBL" id="GAA6410540.1"/>
    </source>
</evidence>
<dbReference type="InterPro" id="IPR054612">
    <property type="entry name" value="Phage_capsid-like_C"/>
</dbReference>
<evidence type="ECO:0000313" key="5">
    <source>
        <dbReference type="Proteomes" id="UP001600943"/>
    </source>
</evidence>
<feature type="domain" description="Cadherin-like beta-sandwich-like" evidence="3">
    <location>
        <begin position="406"/>
        <end position="484"/>
    </location>
</feature>
<gene>
    <name evidence="4" type="ORF">K040078D81_46570</name>
</gene>
<accession>A0ABQ0BGG3</accession>
<dbReference type="Pfam" id="PF05065">
    <property type="entry name" value="Phage_capsid"/>
    <property type="match status" value="1"/>
</dbReference>
<protein>
    <recommendedName>
        <fullName evidence="6">Phage major capsid protein</fullName>
    </recommendedName>
</protein>
<dbReference type="EMBL" id="BAABYW010000001">
    <property type="protein sequence ID" value="GAA6410540.1"/>
    <property type="molecule type" value="Genomic_DNA"/>
</dbReference>
<evidence type="ECO:0008006" key="6">
    <source>
        <dbReference type="Google" id="ProtNLM"/>
    </source>
</evidence>
<organism evidence="4 5">
    <name type="scientific">Blautia hominis</name>
    <dbReference type="NCBI Taxonomy" id="2025493"/>
    <lineage>
        <taxon>Bacteria</taxon>
        <taxon>Bacillati</taxon>
        <taxon>Bacillota</taxon>
        <taxon>Clostridia</taxon>
        <taxon>Lachnospirales</taxon>
        <taxon>Lachnospiraceae</taxon>
        <taxon>Blautia</taxon>
    </lineage>
</organism>
<comment type="subcellular location">
    <subcellularLocation>
        <location evidence="1">Virion</location>
    </subcellularLocation>
</comment>
<dbReference type="InterPro" id="IPR025883">
    <property type="entry name" value="Cadherin-like_domain"/>
</dbReference>
<evidence type="ECO:0000256" key="1">
    <source>
        <dbReference type="ARBA" id="ARBA00004328"/>
    </source>
</evidence>
<proteinExistence type="predicted"/>
<dbReference type="Gene3D" id="3.30.2400.10">
    <property type="entry name" value="Major capsid protein gp5"/>
    <property type="match status" value="1"/>
</dbReference>
<sequence>MRNKDILAMEKAKIVEKMNQAIKDDDAKAFSEAFTELCQKIEDNVLEQARELLTEQDASILAQRGVRQLTSKEREYYEKIIEAMKSPNPKQALNDVDVVMPETIIDSVFEELSTNHPLLSKLSATTVTGLTRMMMNTNGDQRATWGKLTAKIIEELTSGFKEVDVTQDKLSAFLPVSKAMLDLGPAWLDNYVRQVLYEALANGLEYGIVRGTGKDMPIGMMKQVGDGVVVTGGEYPDKEAIKMTAMDINQMGNITAIMARNDKGQPRTVTGLIMLVNPVDYYRRVLPATRMLTPDGVYVSTLPVDAEIIQSAAMPEGKAVYGMAPKYFLGVGMARDGRIEYSDEYRFLEDERVYLIKLYANGFAKDNNAFLVLDITDLQPVRFKVVSETEVKTYNAALADLRIGSLALSPEFDGATTAYTVTTENTTNVITAVPASGSAEIEIKVGQKAVVNGAAATWTTGENTVTIKVTDGDQSKAYTVTVTKE</sequence>
<dbReference type="RefSeq" id="WP_369861588.1">
    <property type="nucleotide sequence ID" value="NZ_BAABYW010000001.1"/>
</dbReference>
<dbReference type="Pfam" id="PF12733">
    <property type="entry name" value="Cadherin-like"/>
    <property type="match status" value="1"/>
</dbReference>
<evidence type="ECO:0000259" key="2">
    <source>
        <dbReference type="Pfam" id="PF05065"/>
    </source>
</evidence>
<keyword evidence="5" id="KW-1185">Reference proteome</keyword>
<name>A0ABQ0BGG3_9FIRM</name>